<dbReference type="HOGENOM" id="CLU_001265_23_0_11"/>
<evidence type="ECO:0000259" key="6">
    <source>
        <dbReference type="PROSITE" id="PS50850"/>
    </source>
</evidence>
<dbReference type="GO" id="GO:0022857">
    <property type="term" value="F:transmembrane transporter activity"/>
    <property type="evidence" value="ECO:0007669"/>
    <property type="project" value="InterPro"/>
</dbReference>
<accession>E5XP35</accession>
<feature type="transmembrane region" description="Helical" evidence="5">
    <location>
        <begin position="384"/>
        <end position="404"/>
    </location>
</feature>
<dbReference type="InterPro" id="IPR036259">
    <property type="entry name" value="MFS_trans_sf"/>
</dbReference>
<keyword evidence="8" id="KW-1185">Reference proteome</keyword>
<proteinExistence type="predicted"/>
<dbReference type="PANTHER" id="PTHR42910">
    <property type="entry name" value="TRANSPORTER SCO4007-RELATED"/>
    <property type="match status" value="1"/>
</dbReference>
<feature type="transmembrane region" description="Helical" evidence="5">
    <location>
        <begin position="154"/>
        <end position="173"/>
    </location>
</feature>
<keyword evidence="2 5" id="KW-0812">Transmembrane</keyword>
<evidence type="ECO:0000256" key="3">
    <source>
        <dbReference type="ARBA" id="ARBA00022989"/>
    </source>
</evidence>
<name>E5XP35_SEGRC</name>
<feature type="domain" description="Major facilitator superfamily (MFS) profile" evidence="6">
    <location>
        <begin position="27"/>
        <end position="410"/>
    </location>
</feature>
<dbReference type="SUPFAM" id="SSF103473">
    <property type="entry name" value="MFS general substrate transporter"/>
    <property type="match status" value="1"/>
</dbReference>
<dbReference type="Pfam" id="PF07690">
    <property type="entry name" value="MFS_1"/>
    <property type="match status" value="1"/>
</dbReference>
<feature type="transmembrane region" description="Helical" evidence="5">
    <location>
        <begin position="319"/>
        <end position="339"/>
    </location>
</feature>
<dbReference type="RefSeq" id="WP_007468848.1">
    <property type="nucleotide sequence ID" value="NZ_KI391954.1"/>
</dbReference>
<gene>
    <name evidence="7" type="ORF">HMPREF9336_01256</name>
</gene>
<feature type="transmembrane region" description="Helical" evidence="5">
    <location>
        <begin position="360"/>
        <end position="378"/>
    </location>
</feature>
<feature type="transmembrane region" description="Helical" evidence="5">
    <location>
        <begin position="94"/>
        <end position="114"/>
    </location>
</feature>
<dbReference type="PANTHER" id="PTHR42910:SF1">
    <property type="entry name" value="MAJOR FACILITATOR SUPERFAMILY (MFS) PROFILE DOMAIN-CONTAINING PROTEIN"/>
    <property type="match status" value="1"/>
</dbReference>
<feature type="transmembrane region" description="Helical" evidence="5">
    <location>
        <begin position="179"/>
        <end position="198"/>
    </location>
</feature>
<evidence type="ECO:0000256" key="1">
    <source>
        <dbReference type="ARBA" id="ARBA00004651"/>
    </source>
</evidence>
<dbReference type="Proteomes" id="UP000004816">
    <property type="component" value="Unassembled WGS sequence"/>
</dbReference>
<reference evidence="7 8" key="1">
    <citation type="journal article" date="2011" name="Stand. Genomic Sci.">
        <title>High quality draft genome sequence of Segniliparus rugosus CDC 945(T)= (ATCC BAA-974(T)).</title>
        <authorList>
            <person name="Earl A.M."/>
            <person name="Desjardins C.A."/>
            <person name="Fitzgerald M.G."/>
            <person name="Arachchi H.M."/>
            <person name="Zeng Q."/>
            <person name="Mehta T."/>
            <person name="Griggs A."/>
            <person name="Birren B.W."/>
            <person name="Toney N.C."/>
            <person name="Carr J."/>
            <person name="Posey J."/>
            <person name="Butler W.R."/>
        </authorList>
    </citation>
    <scope>NUCLEOTIDE SEQUENCE [LARGE SCALE GENOMIC DNA]</scope>
    <source>
        <strain evidence="8">ATCC BAA-974 / DSM 45345 / CCUG 50838 / CIP 108380 / JCM 13579 / CDC 945</strain>
    </source>
</reference>
<evidence type="ECO:0000256" key="5">
    <source>
        <dbReference type="SAM" id="Phobius"/>
    </source>
</evidence>
<feature type="transmembrane region" description="Helical" evidence="5">
    <location>
        <begin position="120"/>
        <end position="142"/>
    </location>
</feature>
<evidence type="ECO:0000313" key="7">
    <source>
        <dbReference type="EMBL" id="EFV13881.1"/>
    </source>
</evidence>
<dbReference type="CDD" id="cd17324">
    <property type="entry name" value="MFS_NepI_like"/>
    <property type="match status" value="1"/>
</dbReference>
<keyword evidence="4 5" id="KW-0472">Membrane</keyword>
<dbReference type="STRING" id="679197.HMPREF9336_01256"/>
<feature type="transmembrane region" description="Helical" evidence="5">
    <location>
        <begin position="21"/>
        <end position="44"/>
    </location>
</feature>
<dbReference type="InterPro" id="IPR011701">
    <property type="entry name" value="MFS"/>
</dbReference>
<dbReference type="InterPro" id="IPR020846">
    <property type="entry name" value="MFS_dom"/>
</dbReference>
<keyword evidence="3 5" id="KW-1133">Transmembrane helix</keyword>
<dbReference type="GO" id="GO:0005886">
    <property type="term" value="C:plasma membrane"/>
    <property type="evidence" value="ECO:0007669"/>
    <property type="project" value="UniProtKB-SubCell"/>
</dbReference>
<feature type="transmembrane region" description="Helical" evidence="5">
    <location>
        <begin position="56"/>
        <end position="82"/>
    </location>
</feature>
<protein>
    <recommendedName>
        <fullName evidence="6">Major facilitator superfamily (MFS) profile domain-containing protein</fullName>
    </recommendedName>
</protein>
<dbReference type="EMBL" id="ACZI02000003">
    <property type="protein sequence ID" value="EFV13881.1"/>
    <property type="molecule type" value="Genomic_DNA"/>
</dbReference>
<evidence type="ECO:0000313" key="8">
    <source>
        <dbReference type="Proteomes" id="UP000004816"/>
    </source>
</evidence>
<feature type="transmembrane region" description="Helical" evidence="5">
    <location>
        <begin position="234"/>
        <end position="255"/>
    </location>
</feature>
<comment type="subcellular location">
    <subcellularLocation>
        <location evidence="1">Cell membrane</location>
        <topology evidence="1">Multi-pass membrane protein</topology>
    </subcellularLocation>
</comment>
<dbReference type="PROSITE" id="PS50850">
    <property type="entry name" value="MFS"/>
    <property type="match status" value="1"/>
</dbReference>
<evidence type="ECO:0000256" key="4">
    <source>
        <dbReference type="ARBA" id="ARBA00023136"/>
    </source>
</evidence>
<sequence length="415" mass="42159">MIEEGTKDRIGDGARLEPEGQGLSTGLVLLLSVTAAASVAGLYYAQPLLSVIADRLHVSVGAAGLLVTGSQVGYAVGLLFIVPLGDLVSSKKALTGLVALSSLVLCAAGSAQSFSLLCAALVLVGVAASAAMLAVPLAAHLATAGRRGQATGTVMSGLLLGILLARTASGAIADLFGSWRAAFFIAAALSLVLATVLWRSIPETGPSAEGPYSALLRSVGQLVRSSPLLRRRMALGFLTMAGFSELWTSIAFLLAGDGGTRYHYGEAVIGLFGLAGAAGAFGAPVIGRIADRGRGVLVATVAWLFVLAGWPLLAWGSSSLAGLIVGLVVFDLGVQMVHLSNQHAIYHKHAAARSRATSAYMVPYFLGGMTGSAVSGFLYQSAGWAGVCLAGAGSAAAGLALRLWTNWAERAAPGE</sequence>
<evidence type="ECO:0000256" key="2">
    <source>
        <dbReference type="ARBA" id="ARBA00022692"/>
    </source>
</evidence>
<feature type="transmembrane region" description="Helical" evidence="5">
    <location>
        <begin position="295"/>
        <end position="313"/>
    </location>
</feature>
<dbReference type="AlphaFoldDB" id="E5XP35"/>
<organism evidence="7 8">
    <name type="scientific">Segniliparus rugosus (strain ATCC BAA-974 / DSM 45345 / CCUG 50838 / CIP 108380 / JCM 13579 / CDC 945)</name>
    <dbReference type="NCBI Taxonomy" id="679197"/>
    <lineage>
        <taxon>Bacteria</taxon>
        <taxon>Bacillati</taxon>
        <taxon>Actinomycetota</taxon>
        <taxon>Actinomycetes</taxon>
        <taxon>Mycobacteriales</taxon>
        <taxon>Segniliparaceae</taxon>
        <taxon>Segniliparus</taxon>
    </lineage>
</organism>
<comment type="caution">
    <text evidence="7">The sequence shown here is derived from an EMBL/GenBank/DDBJ whole genome shotgun (WGS) entry which is preliminary data.</text>
</comment>
<dbReference type="OrthoDB" id="9815356at2"/>
<dbReference type="eggNOG" id="COG2814">
    <property type="taxonomic scope" value="Bacteria"/>
</dbReference>
<dbReference type="Gene3D" id="1.20.1250.20">
    <property type="entry name" value="MFS general substrate transporter like domains"/>
    <property type="match status" value="1"/>
</dbReference>
<feature type="transmembrane region" description="Helical" evidence="5">
    <location>
        <begin position="267"/>
        <end position="286"/>
    </location>
</feature>